<evidence type="ECO:0000259" key="1">
    <source>
        <dbReference type="Pfam" id="PF07510"/>
    </source>
</evidence>
<evidence type="ECO:0000313" key="2">
    <source>
        <dbReference type="EMBL" id="HIS37019.1"/>
    </source>
</evidence>
<reference evidence="2" key="2">
    <citation type="journal article" date="2021" name="PeerJ">
        <title>Extensive microbial diversity within the chicken gut microbiome revealed by metagenomics and culture.</title>
        <authorList>
            <person name="Gilroy R."/>
            <person name="Ravi A."/>
            <person name="Getino M."/>
            <person name="Pursley I."/>
            <person name="Horton D.L."/>
            <person name="Alikhan N.F."/>
            <person name="Baker D."/>
            <person name="Gharbi K."/>
            <person name="Hall N."/>
            <person name="Watson M."/>
            <person name="Adriaenssens E.M."/>
            <person name="Foster-Nyarko E."/>
            <person name="Jarju S."/>
            <person name="Secka A."/>
            <person name="Antonio M."/>
            <person name="Oren A."/>
            <person name="Chaudhuri R.R."/>
            <person name="La Ragione R."/>
            <person name="Hildebrand F."/>
            <person name="Pallen M.J."/>
        </authorList>
    </citation>
    <scope>NUCLEOTIDE SEQUENCE</scope>
    <source>
        <strain evidence="2">6276</strain>
    </source>
</reference>
<feature type="non-terminal residue" evidence="2">
    <location>
        <position position="1"/>
    </location>
</feature>
<keyword evidence="2" id="KW-0378">Hydrolase</keyword>
<dbReference type="InterPro" id="IPR011089">
    <property type="entry name" value="GmrSD_C"/>
</dbReference>
<gene>
    <name evidence="2" type="ORF">IAC10_10395</name>
</gene>
<feature type="domain" description="GmrSD restriction endonucleases C-terminal" evidence="1">
    <location>
        <begin position="2"/>
        <end position="102"/>
    </location>
</feature>
<accession>A0A9D1F0M3</accession>
<organism evidence="2 3">
    <name type="scientific">Candidatus Scatousia excrementigallinarum</name>
    <dbReference type="NCBI Taxonomy" id="2840935"/>
    <lineage>
        <taxon>Bacteria</taxon>
        <taxon>Candidatus Scatousia</taxon>
    </lineage>
</organism>
<evidence type="ECO:0000313" key="3">
    <source>
        <dbReference type="Proteomes" id="UP000823928"/>
    </source>
</evidence>
<dbReference type="EMBL" id="DVIU01000206">
    <property type="protein sequence ID" value="HIS37019.1"/>
    <property type="molecule type" value="Genomic_DNA"/>
</dbReference>
<name>A0A9D1F0M3_9BACT</name>
<comment type="caution">
    <text evidence="2">The sequence shown here is derived from an EMBL/GenBank/DDBJ whole genome shotgun (WGS) entry which is preliminary data.</text>
</comment>
<keyword evidence="2" id="KW-0255">Endonuclease</keyword>
<keyword evidence="2" id="KW-0540">Nuclease</keyword>
<dbReference type="GO" id="GO:0004519">
    <property type="term" value="F:endonuclease activity"/>
    <property type="evidence" value="ECO:0007669"/>
    <property type="project" value="UniProtKB-KW"/>
</dbReference>
<protein>
    <submittedName>
        <fullName evidence="2">HNH endonuclease</fullName>
    </submittedName>
</protein>
<reference evidence="2" key="1">
    <citation type="submission" date="2020-10" db="EMBL/GenBank/DDBJ databases">
        <authorList>
            <person name="Gilroy R."/>
        </authorList>
    </citation>
    <scope>NUCLEOTIDE SEQUENCE</scope>
    <source>
        <strain evidence="2">6276</strain>
    </source>
</reference>
<dbReference type="Pfam" id="PF07510">
    <property type="entry name" value="GmrSD_C"/>
    <property type="match status" value="1"/>
</dbReference>
<sequence length="110" mass="12763">IQYILKKIERYYAGEELKPNSFTIEHVLPESIKTDYVGMIGNLLPLGSKLNEDLANKELGSKLEGYRQSQYTTVKQFVEKYSNCDSWNKELIIQRTKELAKILYDNIIEG</sequence>
<dbReference type="AlphaFoldDB" id="A0A9D1F0M3"/>
<dbReference type="Proteomes" id="UP000823928">
    <property type="component" value="Unassembled WGS sequence"/>
</dbReference>
<proteinExistence type="predicted"/>